<evidence type="ECO:0000256" key="3">
    <source>
        <dbReference type="ARBA" id="ARBA00022741"/>
    </source>
</evidence>
<evidence type="ECO:0000256" key="2">
    <source>
        <dbReference type="ARBA" id="ARBA00022692"/>
    </source>
</evidence>
<dbReference type="CDD" id="cd07302">
    <property type="entry name" value="CHD"/>
    <property type="match status" value="1"/>
</dbReference>
<evidence type="ECO:0000256" key="5">
    <source>
        <dbReference type="ARBA" id="ARBA00023136"/>
    </source>
</evidence>
<dbReference type="GO" id="GO:0035556">
    <property type="term" value="P:intracellular signal transduction"/>
    <property type="evidence" value="ECO:0007669"/>
    <property type="project" value="InterPro"/>
</dbReference>
<protein>
    <recommendedName>
        <fullName evidence="8">Guanylate cyclase domain-containing protein</fullName>
    </recommendedName>
</protein>
<evidence type="ECO:0000313" key="9">
    <source>
        <dbReference type="Ensembl" id="ENSHHUP00000013885.1"/>
    </source>
</evidence>
<dbReference type="InterPro" id="IPR018297">
    <property type="entry name" value="A/G_cyclase_CS"/>
</dbReference>
<dbReference type="SUPFAM" id="SSF55073">
    <property type="entry name" value="Nucleotide cyclase"/>
    <property type="match status" value="1"/>
</dbReference>
<dbReference type="SMART" id="SM00044">
    <property type="entry name" value="CYCc"/>
    <property type="match status" value="1"/>
</dbReference>
<dbReference type="InterPro" id="IPR029787">
    <property type="entry name" value="Nucleotide_cyclase"/>
</dbReference>
<keyword evidence="10" id="KW-1185">Reference proteome</keyword>
<reference evidence="9" key="3">
    <citation type="submission" date="2025-09" db="UniProtKB">
        <authorList>
            <consortium name="Ensembl"/>
        </authorList>
    </citation>
    <scope>IDENTIFICATION</scope>
</reference>
<dbReference type="PROSITE" id="PS50125">
    <property type="entry name" value="GUANYLATE_CYCLASE_2"/>
    <property type="match status" value="1"/>
</dbReference>
<dbReference type="AlphaFoldDB" id="A0A4W5KU71"/>
<comment type="similarity">
    <text evidence="7">Belongs to the adenylyl cyclase class-4/guanylyl cyclase family.</text>
</comment>
<keyword evidence="4" id="KW-1133">Transmembrane helix</keyword>
<dbReference type="GO" id="GO:0004383">
    <property type="term" value="F:guanylate cyclase activity"/>
    <property type="evidence" value="ECO:0007669"/>
    <property type="project" value="TreeGrafter"/>
</dbReference>
<evidence type="ECO:0000256" key="4">
    <source>
        <dbReference type="ARBA" id="ARBA00022989"/>
    </source>
</evidence>
<dbReference type="GO" id="GO:0005886">
    <property type="term" value="C:plasma membrane"/>
    <property type="evidence" value="ECO:0007669"/>
    <property type="project" value="TreeGrafter"/>
</dbReference>
<dbReference type="Gene3D" id="3.30.70.1230">
    <property type="entry name" value="Nucleotide cyclase"/>
    <property type="match status" value="1"/>
</dbReference>
<keyword evidence="6 7" id="KW-0456">Lyase</keyword>
<evidence type="ECO:0000313" key="10">
    <source>
        <dbReference type="Proteomes" id="UP000314982"/>
    </source>
</evidence>
<dbReference type="GeneTree" id="ENSGT00940000163069"/>
<reference evidence="9" key="2">
    <citation type="submission" date="2025-08" db="UniProtKB">
        <authorList>
            <consortium name="Ensembl"/>
        </authorList>
    </citation>
    <scope>IDENTIFICATION</scope>
</reference>
<reference evidence="10" key="1">
    <citation type="submission" date="2018-06" db="EMBL/GenBank/DDBJ databases">
        <title>Genome assembly of Danube salmon.</title>
        <authorList>
            <person name="Macqueen D.J."/>
            <person name="Gundappa M.K."/>
        </authorList>
    </citation>
    <scope>NUCLEOTIDE SEQUENCE [LARGE SCALE GENOMIC DNA]</scope>
</reference>
<dbReference type="GO" id="GO:0004016">
    <property type="term" value="F:adenylate cyclase activity"/>
    <property type="evidence" value="ECO:0007669"/>
    <property type="project" value="TreeGrafter"/>
</dbReference>
<dbReference type="Ensembl" id="ENSHHUT00000014341.1">
    <property type="protein sequence ID" value="ENSHHUP00000013885.1"/>
    <property type="gene ID" value="ENSHHUG00000008569.1"/>
</dbReference>
<dbReference type="Proteomes" id="UP000314982">
    <property type="component" value="Unassembled WGS sequence"/>
</dbReference>
<organism evidence="9 10">
    <name type="scientific">Hucho hucho</name>
    <name type="common">huchen</name>
    <dbReference type="NCBI Taxonomy" id="62062"/>
    <lineage>
        <taxon>Eukaryota</taxon>
        <taxon>Metazoa</taxon>
        <taxon>Chordata</taxon>
        <taxon>Craniata</taxon>
        <taxon>Vertebrata</taxon>
        <taxon>Euteleostomi</taxon>
        <taxon>Actinopterygii</taxon>
        <taxon>Neopterygii</taxon>
        <taxon>Teleostei</taxon>
        <taxon>Protacanthopterygii</taxon>
        <taxon>Salmoniformes</taxon>
        <taxon>Salmonidae</taxon>
        <taxon>Salmoninae</taxon>
        <taxon>Hucho</taxon>
    </lineage>
</organism>
<keyword evidence="2" id="KW-0812">Transmembrane</keyword>
<proteinExistence type="inferred from homology"/>
<dbReference type="PANTHER" id="PTHR11920:SF500">
    <property type="entry name" value="GUANYLATE CYCLASE 2G"/>
    <property type="match status" value="1"/>
</dbReference>
<dbReference type="GO" id="GO:0007168">
    <property type="term" value="P:receptor guanylyl cyclase signaling pathway"/>
    <property type="evidence" value="ECO:0007669"/>
    <property type="project" value="TreeGrafter"/>
</dbReference>
<sequence>MCMVYQVETIGDAYMVASGLPISNGMKHASEISTMALHFLCAIKLFKIRHLPNQSLSLRIGINSGPVVAGVVGTTMPRYCLFGDTVNTASRMESNSLREFHTPAPET</sequence>
<dbReference type="InterPro" id="IPR050401">
    <property type="entry name" value="Cyclic_nucleotide_synthase"/>
</dbReference>
<evidence type="ECO:0000256" key="7">
    <source>
        <dbReference type="RuleBase" id="RU000405"/>
    </source>
</evidence>
<dbReference type="GO" id="GO:0000166">
    <property type="term" value="F:nucleotide binding"/>
    <property type="evidence" value="ECO:0007669"/>
    <property type="project" value="UniProtKB-KW"/>
</dbReference>
<evidence type="ECO:0000256" key="1">
    <source>
        <dbReference type="ARBA" id="ARBA00004370"/>
    </source>
</evidence>
<keyword evidence="3" id="KW-0547">Nucleotide-binding</keyword>
<dbReference type="InterPro" id="IPR001054">
    <property type="entry name" value="A/G_cyclase"/>
</dbReference>
<name>A0A4W5KU71_9TELE</name>
<feature type="domain" description="Guanylate cyclase" evidence="8">
    <location>
        <begin position="1"/>
        <end position="93"/>
    </location>
</feature>
<dbReference type="Pfam" id="PF00211">
    <property type="entry name" value="Guanylate_cyc"/>
    <property type="match status" value="1"/>
</dbReference>
<dbReference type="PROSITE" id="PS00452">
    <property type="entry name" value="GUANYLATE_CYCLASE_1"/>
    <property type="match status" value="1"/>
</dbReference>
<dbReference type="STRING" id="62062.ENSHHUP00000013885"/>
<comment type="subcellular location">
    <subcellularLocation>
        <location evidence="1">Membrane</location>
    </subcellularLocation>
</comment>
<evidence type="ECO:0000259" key="8">
    <source>
        <dbReference type="PROSITE" id="PS50125"/>
    </source>
</evidence>
<dbReference type="PANTHER" id="PTHR11920">
    <property type="entry name" value="GUANYLYL CYCLASE"/>
    <property type="match status" value="1"/>
</dbReference>
<dbReference type="GO" id="GO:0001653">
    <property type="term" value="F:peptide receptor activity"/>
    <property type="evidence" value="ECO:0007669"/>
    <property type="project" value="TreeGrafter"/>
</dbReference>
<accession>A0A4W5KU71</accession>
<keyword evidence="5" id="KW-0472">Membrane</keyword>
<evidence type="ECO:0000256" key="6">
    <source>
        <dbReference type="ARBA" id="ARBA00023239"/>
    </source>
</evidence>